<organism evidence="1 2">
    <name type="scientific">Auriscalpium vulgare</name>
    <dbReference type="NCBI Taxonomy" id="40419"/>
    <lineage>
        <taxon>Eukaryota</taxon>
        <taxon>Fungi</taxon>
        <taxon>Dikarya</taxon>
        <taxon>Basidiomycota</taxon>
        <taxon>Agaricomycotina</taxon>
        <taxon>Agaricomycetes</taxon>
        <taxon>Russulales</taxon>
        <taxon>Auriscalpiaceae</taxon>
        <taxon>Auriscalpium</taxon>
    </lineage>
</organism>
<comment type="caution">
    <text evidence="1">The sequence shown here is derived from an EMBL/GenBank/DDBJ whole genome shotgun (WGS) entry which is preliminary data.</text>
</comment>
<sequence>MRVQLEGRTQRFLTPLPLDPKILEDVQRALKLKIRREARLQATQQAIRVSGSSYSSSSSPGPKPPALVTRIAKPSMESELDFSPSVGPDNLHPVPTSTNDGSTLDWGPASEEDKAERKWHLMAKRKAKDKSSMPIGKEAVERQQLAFDDKLASIRASVKPQTLKKAAITSDQLRRRYQSYASLESPSGVVNLVKVVHWYAKLDPLVQSSLDQAEPMTWQKHLRSRRGMSGPQRLPWHVTALIVEEHLKGQTRRLTMDTIPEDVLVGSPSMRDTSPPRTPPSVAPFEYLTHNHLEASLSRNREYDNHVSFEPALDPNRRSIDEGSRLSADGGSRPWKQSLPRPTDSPRSSIYSSLFSGSTRSQNLHGPSPSSSGIHLRDFASRVRRQGNESDEASSSHQSVSEDNRSEDGAKSSRRSPRKSKLHFRPPQLDLVARSQPDADAKDQPDEDNVEDWHDASKTPEQPPKSSTLGREDVMTAKNTRSPFPRQDTSATAVGVPSARIIQLRGLRSSLPSSDKPTFLQDDERRARLLDEAAEQQEYERRAQLLEDTLSQNYRNRHLLQRIAAGIKEYEAVQSRLSKALGLPHTALSPDLIDAFSHDPAVVTGHTRYLKGYRAVDNIHQHIKEQAEVVQAFLQQASPVNFASDRSVLDGPVKSLCAALDSLETRRTSVTKRATEVSETLTRVKKLHAAVKAEYNAAMNHTSSVYPELSHIVALEESYKDRYQQLWEFGMDALTFLLDTVTPFWRNYGKVIGVDAQDFLIIPWYRNEFTGEADRYPIKVLPKRSFRHWVALVIFFSGTLGVTALQSRAASTFCSYYKLPLQASPSLWWITLPLFGTIAIIQWTAVLVEASIVCAQVAVVMWWIGWWARVFD</sequence>
<proteinExistence type="predicted"/>
<dbReference type="EMBL" id="MU275845">
    <property type="protein sequence ID" value="KAI0052538.1"/>
    <property type="molecule type" value="Genomic_DNA"/>
</dbReference>
<evidence type="ECO:0000313" key="2">
    <source>
        <dbReference type="Proteomes" id="UP000814033"/>
    </source>
</evidence>
<evidence type="ECO:0000313" key="1">
    <source>
        <dbReference type="EMBL" id="KAI0052538.1"/>
    </source>
</evidence>
<reference evidence="1" key="2">
    <citation type="journal article" date="2022" name="New Phytol.">
        <title>Evolutionary transition to the ectomycorrhizal habit in the genomes of a hyperdiverse lineage of mushroom-forming fungi.</title>
        <authorList>
            <person name="Looney B."/>
            <person name="Miyauchi S."/>
            <person name="Morin E."/>
            <person name="Drula E."/>
            <person name="Courty P.E."/>
            <person name="Kohler A."/>
            <person name="Kuo A."/>
            <person name="LaButti K."/>
            <person name="Pangilinan J."/>
            <person name="Lipzen A."/>
            <person name="Riley R."/>
            <person name="Andreopoulos W."/>
            <person name="He G."/>
            <person name="Johnson J."/>
            <person name="Nolan M."/>
            <person name="Tritt A."/>
            <person name="Barry K.W."/>
            <person name="Grigoriev I.V."/>
            <person name="Nagy L.G."/>
            <person name="Hibbett D."/>
            <person name="Henrissat B."/>
            <person name="Matheny P.B."/>
            <person name="Labbe J."/>
            <person name="Martin F.M."/>
        </authorList>
    </citation>
    <scope>NUCLEOTIDE SEQUENCE</scope>
    <source>
        <strain evidence="1">FP105234-sp</strain>
    </source>
</reference>
<reference evidence="1" key="1">
    <citation type="submission" date="2021-02" db="EMBL/GenBank/DDBJ databases">
        <authorList>
            <consortium name="DOE Joint Genome Institute"/>
            <person name="Ahrendt S."/>
            <person name="Looney B.P."/>
            <person name="Miyauchi S."/>
            <person name="Morin E."/>
            <person name="Drula E."/>
            <person name="Courty P.E."/>
            <person name="Chicoki N."/>
            <person name="Fauchery L."/>
            <person name="Kohler A."/>
            <person name="Kuo A."/>
            <person name="Labutti K."/>
            <person name="Pangilinan J."/>
            <person name="Lipzen A."/>
            <person name="Riley R."/>
            <person name="Andreopoulos W."/>
            <person name="He G."/>
            <person name="Johnson J."/>
            <person name="Barry K.W."/>
            <person name="Grigoriev I.V."/>
            <person name="Nagy L."/>
            <person name="Hibbett D."/>
            <person name="Henrissat B."/>
            <person name="Matheny P.B."/>
            <person name="Labbe J."/>
            <person name="Martin F."/>
        </authorList>
    </citation>
    <scope>NUCLEOTIDE SEQUENCE</scope>
    <source>
        <strain evidence="1">FP105234-sp</strain>
    </source>
</reference>
<accession>A0ACB8S9R2</accession>
<keyword evidence="2" id="KW-1185">Reference proteome</keyword>
<dbReference type="Proteomes" id="UP000814033">
    <property type="component" value="Unassembled WGS sequence"/>
</dbReference>
<protein>
    <submittedName>
        <fullName evidence="1">Uncharacterized protein</fullName>
    </submittedName>
</protein>
<name>A0ACB8S9R2_9AGAM</name>
<gene>
    <name evidence="1" type="ORF">FA95DRAFT_1332829</name>
</gene>